<evidence type="ECO:0000256" key="6">
    <source>
        <dbReference type="ARBA" id="ARBA00022989"/>
    </source>
</evidence>
<dbReference type="PRINTS" id="PR02084">
    <property type="entry name" value="GOLM1CASC4"/>
</dbReference>
<feature type="region of interest" description="Disordered" evidence="11">
    <location>
        <begin position="164"/>
        <end position="203"/>
    </location>
</feature>
<keyword evidence="13" id="KW-1185">Reference proteome</keyword>
<feature type="region of interest" description="Disordered" evidence="11">
    <location>
        <begin position="220"/>
        <end position="256"/>
    </location>
</feature>
<dbReference type="STRING" id="75743.A0A401P523"/>
<accession>A0A401P523</accession>
<dbReference type="Proteomes" id="UP000288216">
    <property type="component" value="Unassembled WGS sequence"/>
</dbReference>
<reference evidence="12 13" key="1">
    <citation type="journal article" date="2018" name="Nat. Ecol. Evol.">
        <title>Shark genomes provide insights into elasmobranch evolution and the origin of vertebrates.</title>
        <authorList>
            <person name="Hara Y"/>
            <person name="Yamaguchi K"/>
            <person name="Onimaru K"/>
            <person name="Kadota M"/>
            <person name="Koyanagi M"/>
            <person name="Keeley SD"/>
            <person name="Tatsumi K"/>
            <person name="Tanaka K"/>
            <person name="Motone F"/>
            <person name="Kageyama Y"/>
            <person name="Nozu R"/>
            <person name="Adachi N"/>
            <person name="Nishimura O"/>
            <person name="Nakagawa R"/>
            <person name="Tanegashima C"/>
            <person name="Kiyatake I"/>
            <person name="Matsumoto R"/>
            <person name="Murakumo K"/>
            <person name="Nishida K"/>
            <person name="Terakita A"/>
            <person name="Kuratani S"/>
            <person name="Sato K"/>
            <person name="Hyodo S Kuraku.S."/>
        </authorList>
    </citation>
    <scope>NUCLEOTIDE SEQUENCE [LARGE SCALE GENOMIC DNA]</scope>
</reference>
<evidence type="ECO:0000256" key="10">
    <source>
        <dbReference type="SAM" id="Coils"/>
    </source>
</evidence>
<feature type="compositionally biased region" description="Basic and acidic residues" evidence="11">
    <location>
        <begin position="164"/>
        <end position="191"/>
    </location>
</feature>
<dbReference type="PANTHER" id="PTHR15896">
    <property type="entry name" value="GOLGI PHOSPHOPROTEIN 2/GP73-RELATED"/>
    <property type="match status" value="1"/>
</dbReference>
<evidence type="ECO:0000256" key="4">
    <source>
        <dbReference type="ARBA" id="ARBA00022692"/>
    </source>
</evidence>
<feature type="compositionally biased region" description="Basic and acidic residues" evidence="11">
    <location>
        <begin position="416"/>
        <end position="429"/>
    </location>
</feature>
<evidence type="ECO:0000313" key="12">
    <source>
        <dbReference type="EMBL" id="GCB68203.1"/>
    </source>
</evidence>
<comment type="similarity">
    <text evidence="2">Belongs to the GOLM family.</text>
</comment>
<feature type="region of interest" description="Disordered" evidence="11">
    <location>
        <begin position="343"/>
        <end position="515"/>
    </location>
</feature>
<keyword evidence="6" id="KW-1133">Transmembrane helix</keyword>
<dbReference type="OrthoDB" id="10072022at2759"/>
<dbReference type="InterPro" id="IPR026139">
    <property type="entry name" value="GOLM1/CASC4"/>
</dbReference>
<evidence type="ECO:0000256" key="3">
    <source>
        <dbReference type="ARBA" id="ARBA00016211"/>
    </source>
</evidence>
<dbReference type="EMBL" id="BFAA01001621">
    <property type="protein sequence ID" value="GCB68203.1"/>
    <property type="molecule type" value="Genomic_DNA"/>
</dbReference>
<dbReference type="OMA" id="HDSKVAD"/>
<keyword evidence="7 10" id="KW-0175">Coiled coil</keyword>
<evidence type="ECO:0000313" key="13">
    <source>
        <dbReference type="Proteomes" id="UP000288216"/>
    </source>
</evidence>
<evidence type="ECO:0000256" key="5">
    <source>
        <dbReference type="ARBA" id="ARBA00022968"/>
    </source>
</evidence>
<sequence>MFGNSRRGGRLPSLLLVGLLLLLAGLAFNYWALSGRHSRLQLEVTELQVQVKKTDTAKSRLEKRNSELMGQVDTHRRQLDEKEDECSNLGNQLQNKENLMKKCFEEKVKQLTELRHEYIRQGDQLQEYRKNSTSLEKKLEYESLQCGQQISALKEQCEEKLKTLGKVHDQPSKYQDDSIKQKQAREEDEKVVNPQNSDWDYSKAKVNPPIEKQMAESNKPSINLNEGNKLQHHQDDDQKLPNLGKADDDAGMPGIEENEQSKPVDLLNDHKKNKLVVEEIEKSISRGGGIPGDKLNANAEMMPVHHFERGPAMQAPPPNQVMPYDNQQNIAKPGKSLVVKMPNLAAQENREDEELPVRADEIGESPNRQPGQERPHQGKPMHHLAKEPAMQPPPNQALHFPAGQAFPNHFQHRGGKGHEKANEAGEHPKSQQGQFFDENESPADPQHDSKVADYNGDDGNVGEYEADKQAELAYNEEEDGDGGEEDVQDEEEQELQGDLNNPAVYENHRFAADGL</sequence>
<gene>
    <name evidence="12" type="ORF">scyTo_0005267</name>
</gene>
<keyword evidence="5" id="KW-0735">Signal-anchor</keyword>
<keyword evidence="4" id="KW-0812">Transmembrane</keyword>
<evidence type="ECO:0000256" key="7">
    <source>
        <dbReference type="ARBA" id="ARBA00023054"/>
    </source>
</evidence>
<evidence type="ECO:0000256" key="2">
    <source>
        <dbReference type="ARBA" id="ARBA00007474"/>
    </source>
</evidence>
<name>A0A401P523_SCYTO</name>
<feature type="compositionally biased region" description="Basic and acidic residues" evidence="11">
    <location>
        <begin position="506"/>
        <end position="515"/>
    </location>
</feature>
<evidence type="ECO:0000256" key="11">
    <source>
        <dbReference type="SAM" id="MobiDB-lite"/>
    </source>
</evidence>
<evidence type="ECO:0000256" key="9">
    <source>
        <dbReference type="ARBA" id="ARBA00030486"/>
    </source>
</evidence>
<feature type="coiled-coil region" evidence="10">
    <location>
        <begin position="44"/>
        <end position="131"/>
    </location>
</feature>
<comment type="subcellular location">
    <subcellularLocation>
        <location evidence="1">Membrane</location>
        <topology evidence="1">Single-pass type II membrane protein</topology>
    </subcellularLocation>
</comment>
<proteinExistence type="inferred from homology"/>
<keyword evidence="8" id="KW-0472">Membrane</keyword>
<evidence type="ECO:0000256" key="1">
    <source>
        <dbReference type="ARBA" id="ARBA00004606"/>
    </source>
</evidence>
<dbReference type="GO" id="GO:0016020">
    <property type="term" value="C:membrane"/>
    <property type="evidence" value="ECO:0007669"/>
    <property type="project" value="UniProtKB-SubCell"/>
</dbReference>
<feature type="compositionally biased region" description="Acidic residues" evidence="11">
    <location>
        <begin position="474"/>
        <end position="495"/>
    </location>
</feature>
<evidence type="ECO:0000256" key="8">
    <source>
        <dbReference type="ARBA" id="ARBA00023136"/>
    </source>
</evidence>
<protein>
    <recommendedName>
        <fullName evidence="3">Protein GOLM2</fullName>
    </recommendedName>
    <alternativeName>
        <fullName evidence="9">Golgi membrane protein 2</fullName>
    </alternativeName>
</protein>
<dbReference type="AlphaFoldDB" id="A0A401P523"/>
<dbReference type="PANTHER" id="PTHR15896:SF7">
    <property type="entry name" value="PROTEIN GOLM2"/>
    <property type="match status" value="1"/>
</dbReference>
<comment type="caution">
    <text evidence="12">The sequence shown here is derived from an EMBL/GenBank/DDBJ whole genome shotgun (WGS) entry which is preliminary data.</text>
</comment>
<organism evidence="12 13">
    <name type="scientific">Scyliorhinus torazame</name>
    <name type="common">Cloudy catshark</name>
    <name type="synonym">Catulus torazame</name>
    <dbReference type="NCBI Taxonomy" id="75743"/>
    <lineage>
        <taxon>Eukaryota</taxon>
        <taxon>Metazoa</taxon>
        <taxon>Chordata</taxon>
        <taxon>Craniata</taxon>
        <taxon>Vertebrata</taxon>
        <taxon>Chondrichthyes</taxon>
        <taxon>Elasmobranchii</taxon>
        <taxon>Galeomorphii</taxon>
        <taxon>Galeoidea</taxon>
        <taxon>Carcharhiniformes</taxon>
        <taxon>Scyliorhinidae</taxon>
        <taxon>Scyliorhinus</taxon>
    </lineage>
</organism>